<organism evidence="2 3">
    <name type="scientific">Methanobrevibacter ruminantium (strain ATCC 35063 / DSM 1093 / JCM 13430 / OCM 146 / M1)</name>
    <name type="common">Methanobacterium ruminantium</name>
    <dbReference type="NCBI Taxonomy" id="634498"/>
    <lineage>
        <taxon>Archaea</taxon>
        <taxon>Methanobacteriati</taxon>
        <taxon>Methanobacteriota</taxon>
        <taxon>Methanomada group</taxon>
        <taxon>Methanobacteria</taxon>
        <taxon>Methanobacteriales</taxon>
        <taxon>Methanobacteriaceae</taxon>
        <taxon>Methanobrevibacter</taxon>
    </lineage>
</organism>
<dbReference type="AlphaFoldDB" id="D3E2J1"/>
<feature type="transmembrane region" description="Helical" evidence="1">
    <location>
        <begin position="82"/>
        <end position="111"/>
    </location>
</feature>
<dbReference type="EMBL" id="CP001719">
    <property type="protein sequence ID" value="ADC46752.1"/>
    <property type="molecule type" value="Genomic_DNA"/>
</dbReference>
<keyword evidence="1" id="KW-1133">Transmembrane helix</keyword>
<dbReference type="HOGENOM" id="CLU_154418_0_0_2"/>
<dbReference type="PATRIC" id="fig|634498.28.peg.902"/>
<dbReference type="eggNOG" id="arCOG03949">
    <property type="taxonomic scope" value="Archaea"/>
</dbReference>
<reference evidence="2 3" key="1">
    <citation type="journal article" date="2010" name="PLoS ONE">
        <title>The genome sequence of the rumen methanogen Methanobrevibacter ruminantium reveals new possibilities for controlling ruminant methane emissions.</title>
        <authorList>
            <person name="Leahy S.C."/>
            <person name="Kelly W.J."/>
            <person name="Altermann E."/>
            <person name="Ronimus R.S."/>
            <person name="Yeoman C.J."/>
            <person name="Pacheco D.M."/>
            <person name="Li D."/>
            <person name="Kong Z."/>
            <person name="McTavish S."/>
            <person name="Sang C."/>
            <person name="Lambie S.C."/>
            <person name="Janssen P.H."/>
            <person name="Dey D."/>
            <person name="Attwood G.T."/>
        </authorList>
    </citation>
    <scope>NUCLEOTIDE SEQUENCE [LARGE SCALE GENOMIC DNA]</scope>
    <source>
        <strain evidence="3">ATCC 35063 / DSM 1093 / JCM 13430 / OCM 146 / M1</strain>
    </source>
</reference>
<dbReference type="OrthoDB" id="65798at2157"/>
<name>D3E2J1_METRM</name>
<feature type="transmembrane region" description="Helical" evidence="1">
    <location>
        <begin position="52"/>
        <end position="70"/>
    </location>
</feature>
<proteinExistence type="predicted"/>
<protein>
    <recommendedName>
        <fullName evidence="4">DUF2085 domain-containing protein</fullName>
    </recommendedName>
</protein>
<dbReference type="RefSeq" id="WP_012955703.1">
    <property type="nucleotide sequence ID" value="NC_013790.1"/>
</dbReference>
<keyword evidence="3" id="KW-1185">Reference proteome</keyword>
<dbReference type="InterPro" id="IPR019206">
    <property type="entry name" value="DUF2085_TM"/>
</dbReference>
<evidence type="ECO:0000313" key="2">
    <source>
        <dbReference type="EMBL" id="ADC46752.1"/>
    </source>
</evidence>
<dbReference type="Pfam" id="PF09858">
    <property type="entry name" value="DUF2085"/>
    <property type="match status" value="1"/>
</dbReference>
<dbReference type="STRING" id="634498.mru_0901"/>
<feature type="transmembrane region" description="Helical" evidence="1">
    <location>
        <begin position="25"/>
        <end position="46"/>
    </location>
</feature>
<gene>
    <name evidence="2" type="ordered locus">mru_0901</name>
</gene>
<sequence length="112" mass="12757">MSVFDYICHRRPERSFFYKGRQFPVCARCTGFYISGIASIILFKYFPLPNTLTTLAIGILLLIPCAIDGTSQLFEMRESNNVLRLITGLLGGVGLIMIYEVVLNFVFLNFIY</sequence>
<evidence type="ECO:0000313" key="3">
    <source>
        <dbReference type="Proteomes" id="UP000008680"/>
    </source>
</evidence>
<evidence type="ECO:0008006" key="4">
    <source>
        <dbReference type="Google" id="ProtNLM"/>
    </source>
</evidence>
<accession>D3E2J1</accession>
<keyword evidence="1" id="KW-0812">Transmembrane</keyword>
<dbReference type="GeneID" id="8770552"/>
<dbReference type="KEGG" id="mru:mru_0901"/>
<evidence type="ECO:0000256" key="1">
    <source>
        <dbReference type="SAM" id="Phobius"/>
    </source>
</evidence>
<dbReference type="Proteomes" id="UP000008680">
    <property type="component" value="Chromosome"/>
</dbReference>
<keyword evidence="1" id="KW-0472">Membrane</keyword>